<evidence type="ECO:0008006" key="3">
    <source>
        <dbReference type="Google" id="ProtNLM"/>
    </source>
</evidence>
<accession>A0A6G0VXW7</accession>
<dbReference type="EMBL" id="VUJU01010635">
    <property type="protein sequence ID" value="KAF0713554.1"/>
    <property type="molecule type" value="Genomic_DNA"/>
</dbReference>
<keyword evidence="2" id="KW-1185">Reference proteome</keyword>
<proteinExistence type="predicted"/>
<evidence type="ECO:0000313" key="2">
    <source>
        <dbReference type="Proteomes" id="UP000478052"/>
    </source>
</evidence>
<gene>
    <name evidence="1" type="ORF">FWK35_00031147</name>
</gene>
<dbReference type="SUPFAM" id="SSF53098">
    <property type="entry name" value="Ribonuclease H-like"/>
    <property type="match status" value="1"/>
</dbReference>
<dbReference type="OrthoDB" id="6596666at2759"/>
<reference evidence="1 2" key="1">
    <citation type="submission" date="2019-08" db="EMBL/GenBank/DDBJ databases">
        <title>Whole genome of Aphis craccivora.</title>
        <authorList>
            <person name="Voronova N.V."/>
            <person name="Shulinski R.S."/>
            <person name="Bandarenka Y.V."/>
            <person name="Zhorov D.G."/>
            <person name="Warner D."/>
        </authorList>
    </citation>
    <scope>NUCLEOTIDE SEQUENCE [LARGE SCALE GENOMIC DNA]</scope>
    <source>
        <strain evidence="1">180601</strain>
        <tissue evidence="1">Whole Body</tissue>
    </source>
</reference>
<dbReference type="Proteomes" id="UP000478052">
    <property type="component" value="Unassembled WGS sequence"/>
</dbReference>
<organism evidence="1 2">
    <name type="scientific">Aphis craccivora</name>
    <name type="common">Cowpea aphid</name>
    <dbReference type="NCBI Taxonomy" id="307492"/>
    <lineage>
        <taxon>Eukaryota</taxon>
        <taxon>Metazoa</taxon>
        <taxon>Ecdysozoa</taxon>
        <taxon>Arthropoda</taxon>
        <taxon>Hexapoda</taxon>
        <taxon>Insecta</taxon>
        <taxon>Pterygota</taxon>
        <taxon>Neoptera</taxon>
        <taxon>Paraneoptera</taxon>
        <taxon>Hemiptera</taxon>
        <taxon>Sternorrhyncha</taxon>
        <taxon>Aphidomorpha</taxon>
        <taxon>Aphidoidea</taxon>
        <taxon>Aphididae</taxon>
        <taxon>Aphidini</taxon>
        <taxon>Aphis</taxon>
        <taxon>Aphis</taxon>
    </lineage>
</organism>
<comment type="caution">
    <text evidence="1">The sequence shown here is derived from an EMBL/GenBank/DDBJ whole genome shotgun (WGS) entry which is preliminary data.</text>
</comment>
<evidence type="ECO:0000313" key="1">
    <source>
        <dbReference type="EMBL" id="KAF0713554.1"/>
    </source>
</evidence>
<dbReference type="AlphaFoldDB" id="A0A6G0VXW7"/>
<name>A0A6G0VXW7_APHCR</name>
<protein>
    <recommendedName>
        <fullName evidence="3">Dimer Tnp hAT domain-containing protein</fullName>
    </recommendedName>
</protein>
<dbReference type="InterPro" id="IPR012337">
    <property type="entry name" value="RNaseH-like_sf"/>
</dbReference>
<sequence length="49" mass="5847">MTYFKYAPITSVDVERSFSLYKNLLTDRCRHLLFDNIRHILIVQCNNAI</sequence>